<protein>
    <submittedName>
        <fullName evidence="1">Uncharacterized protein</fullName>
    </submittedName>
</protein>
<reference evidence="1 2" key="1">
    <citation type="journal article" date="2022" name="DNA Res.">
        <title>Chromosomal-level genome assembly of the orchid tree Bauhinia variegata (Leguminosae; Cercidoideae) supports the allotetraploid origin hypothesis of Bauhinia.</title>
        <authorList>
            <person name="Zhong Y."/>
            <person name="Chen Y."/>
            <person name="Zheng D."/>
            <person name="Pang J."/>
            <person name="Liu Y."/>
            <person name="Luo S."/>
            <person name="Meng S."/>
            <person name="Qian L."/>
            <person name="Wei D."/>
            <person name="Dai S."/>
            <person name="Zhou R."/>
        </authorList>
    </citation>
    <scope>NUCLEOTIDE SEQUENCE [LARGE SCALE GENOMIC DNA]</scope>
    <source>
        <strain evidence="1">BV-YZ2020</strain>
    </source>
</reference>
<gene>
    <name evidence="1" type="ORF">L6164_035131</name>
</gene>
<organism evidence="1 2">
    <name type="scientific">Bauhinia variegata</name>
    <name type="common">Purple orchid tree</name>
    <name type="synonym">Phanera variegata</name>
    <dbReference type="NCBI Taxonomy" id="167791"/>
    <lineage>
        <taxon>Eukaryota</taxon>
        <taxon>Viridiplantae</taxon>
        <taxon>Streptophyta</taxon>
        <taxon>Embryophyta</taxon>
        <taxon>Tracheophyta</taxon>
        <taxon>Spermatophyta</taxon>
        <taxon>Magnoliopsida</taxon>
        <taxon>eudicotyledons</taxon>
        <taxon>Gunneridae</taxon>
        <taxon>Pentapetalae</taxon>
        <taxon>rosids</taxon>
        <taxon>fabids</taxon>
        <taxon>Fabales</taxon>
        <taxon>Fabaceae</taxon>
        <taxon>Cercidoideae</taxon>
        <taxon>Cercideae</taxon>
        <taxon>Bauhiniinae</taxon>
        <taxon>Bauhinia</taxon>
    </lineage>
</organism>
<keyword evidence="2" id="KW-1185">Reference proteome</keyword>
<evidence type="ECO:0000313" key="2">
    <source>
        <dbReference type="Proteomes" id="UP000828941"/>
    </source>
</evidence>
<comment type="caution">
    <text evidence="1">The sequence shown here is derived from an EMBL/GenBank/DDBJ whole genome shotgun (WGS) entry which is preliminary data.</text>
</comment>
<name>A0ACB9KWP0_BAUVA</name>
<dbReference type="EMBL" id="CM039438">
    <property type="protein sequence ID" value="KAI4301894.1"/>
    <property type="molecule type" value="Genomic_DNA"/>
</dbReference>
<accession>A0ACB9KWP0</accession>
<sequence length="134" mass="15437">MLWLLQSLDVKSWVDPDGAMTMRDIKNLDNVSAKQFSLDSAQLHAVQRIKGLVDPHGAAREGHKEFKFITDQFTDWFSSKSGAQTSIQKIWNPVAHFPGFNDCDDIKPRWMLITFARGGVHQMYNSDIESWYYL</sequence>
<proteinExistence type="predicted"/>
<evidence type="ECO:0000313" key="1">
    <source>
        <dbReference type="EMBL" id="KAI4301894.1"/>
    </source>
</evidence>
<dbReference type="Proteomes" id="UP000828941">
    <property type="component" value="Chromosome 13"/>
</dbReference>